<dbReference type="InterPro" id="IPR003439">
    <property type="entry name" value="ABC_transporter-like_ATP-bd"/>
</dbReference>
<dbReference type="EMBL" id="CDMZ01002789">
    <property type="protein sequence ID" value="CEM43905.1"/>
    <property type="molecule type" value="Genomic_DNA"/>
</dbReference>
<dbReference type="Pfam" id="PF12848">
    <property type="entry name" value="ABC_tran_Xtn"/>
    <property type="match status" value="1"/>
</dbReference>
<dbReference type="PANTHER" id="PTHR19211:SF117">
    <property type="entry name" value="ATP-BINDING CASSETTE SUB-FAMILY F MEMBER 3"/>
    <property type="match status" value="1"/>
</dbReference>
<keyword evidence="2" id="KW-0547">Nucleotide-binding</keyword>
<dbReference type="InterPro" id="IPR003593">
    <property type="entry name" value="AAA+_ATPase"/>
</dbReference>
<dbReference type="VEuPathDB" id="CryptoDB:Cvel_27896"/>
<feature type="domain" description="ABC transporter" evidence="4">
    <location>
        <begin position="175"/>
        <end position="428"/>
    </location>
</feature>
<name>A0A0G4HIC7_9ALVE</name>
<gene>
    <name evidence="5" type="ORF">Cvel_27896</name>
</gene>
<dbReference type="InterPro" id="IPR027417">
    <property type="entry name" value="P-loop_NTPase"/>
</dbReference>
<dbReference type="PROSITE" id="PS00211">
    <property type="entry name" value="ABC_TRANSPORTER_1"/>
    <property type="match status" value="2"/>
</dbReference>
<proteinExistence type="predicted"/>
<dbReference type="SMART" id="SM00382">
    <property type="entry name" value="AAA"/>
    <property type="match status" value="2"/>
</dbReference>
<dbReference type="PANTHER" id="PTHR19211">
    <property type="entry name" value="ATP-BINDING TRANSPORT PROTEIN-RELATED"/>
    <property type="match status" value="1"/>
</dbReference>
<dbReference type="GO" id="GO:0016887">
    <property type="term" value="F:ATP hydrolysis activity"/>
    <property type="evidence" value="ECO:0007669"/>
    <property type="project" value="InterPro"/>
</dbReference>
<dbReference type="GO" id="GO:0005524">
    <property type="term" value="F:ATP binding"/>
    <property type="evidence" value="ECO:0007669"/>
    <property type="project" value="UniProtKB-KW"/>
</dbReference>
<dbReference type="Gene3D" id="3.40.50.300">
    <property type="entry name" value="P-loop containing nucleotide triphosphate hydrolases"/>
    <property type="match status" value="2"/>
</dbReference>
<dbReference type="FunFam" id="3.40.50.300:FF:000104">
    <property type="entry name" value="ATP-binding cassette sub-family F member 3"/>
    <property type="match status" value="1"/>
</dbReference>
<evidence type="ECO:0000259" key="4">
    <source>
        <dbReference type="PROSITE" id="PS50893"/>
    </source>
</evidence>
<accession>A0A0G4HIC7</accession>
<keyword evidence="1" id="KW-0677">Repeat</keyword>
<reference evidence="5" key="1">
    <citation type="submission" date="2014-11" db="EMBL/GenBank/DDBJ databases">
        <authorList>
            <person name="Otto D Thomas"/>
            <person name="Naeem Raeece"/>
        </authorList>
    </citation>
    <scope>NUCLEOTIDE SEQUENCE</scope>
</reference>
<dbReference type="Pfam" id="PF00005">
    <property type="entry name" value="ABC_tran"/>
    <property type="match status" value="2"/>
</dbReference>
<evidence type="ECO:0000256" key="1">
    <source>
        <dbReference type="ARBA" id="ARBA00022737"/>
    </source>
</evidence>
<evidence type="ECO:0000313" key="5">
    <source>
        <dbReference type="EMBL" id="CEM43905.1"/>
    </source>
</evidence>
<keyword evidence="3" id="KW-0067">ATP-binding</keyword>
<sequence>MSAVEIKAALEGFCPSVDASTREYMAGMVEEENCANAQELNDLIGAFLLDGGAAEDDDGCLALCTKLIEHLDAKSGGKKGGDENGHAGQLNGKLQAPVKMGELITGRDDGFVDPFLGMKKVAANTNVISNFQETLKLQKAQIRERDRQLKMMREWEKAKIPLPPPKRKHGDSQLAKLTDIIVQRFSVGIGGRELLQDSALKLVIGHKYGLVGRNGIGKSTFLNALARYDIHGVPHDVHILHIEQEIKAGPESALQSVLKVDLERHGLMEEQEALHEKEKAGGLTDAEGERLAWIFQRLTDIDAASAESRASEILAGLGFDPDMQKKPTQNFSGGWRMRVALARALFADPDILLLDEPTNHLDLHAVAWLTKYLQEWNKTCIIVSHARQFLNEVCTDIIHFAHEELSYYKGDYDNFEAVRAEKMKEAQRKQESVEAKRAHMQSFVDRFRYNAKRAALVQSRIKALSKLPMLEEITKDPSLVFSFPEPEPLPTPMLLLQNVFFRYGAREGDKPGAGKGKDKWLLRDVCISVDMESRIAVCGVNGSGKSTLLKLLTGQEDPQEGHLTRHNKLRIGFFSQHHVDTMDLTLNAVQQLQAKFPNDNLKDEDARNYLGKFGISGMLALEPLYVLSGGQKSRVSIALMAFNNPHILILDEPTNHLDLDAVQALICGLNEFKGGVVIVSHDAHMISCVCDEVWHVDTESREAKKYGGDFEDYRKRVLKGSLK</sequence>
<dbReference type="CDD" id="cd03221">
    <property type="entry name" value="ABCF_EF-3"/>
    <property type="match status" value="2"/>
</dbReference>
<dbReference type="SUPFAM" id="SSF52540">
    <property type="entry name" value="P-loop containing nucleoside triphosphate hydrolases"/>
    <property type="match status" value="2"/>
</dbReference>
<organism evidence="5">
    <name type="scientific">Chromera velia CCMP2878</name>
    <dbReference type="NCBI Taxonomy" id="1169474"/>
    <lineage>
        <taxon>Eukaryota</taxon>
        <taxon>Sar</taxon>
        <taxon>Alveolata</taxon>
        <taxon>Colpodellida</taxon>
        <taxon>Chromeraceae</taxon>
        <taxon>Chromera</taxon>
    </lineage>
</organism>
<dbReference type="InterPro" id="IPR050611">
    <property type="entry name" value="ABCF"/>
</dbReference>
<feature type="domain" description="ABC transporter" evidence="4">
    <location>
        <begin position="494"/>
        <end position="723"/>
    </location>
</feature>
<protein>
    <recommendedName>
        <fullName evidence="4">ABC transporter domain-containing protein</fullName>
    </recommendedName>
</protein>
<dbReference type="InterPro" id="IPR017871">
    <property type="entry name" value="ABC_transporter-like_CS"/>
</dbReference>
<dbReference type="PhylomeDB" id="A0A0G4HIC7"/>
<dbReference type="PROSITE" id="PS50893">
    <property type="entry name" value="ABC_TRANSPORTER_2"/>
    <property type="match status" value="2"/>
</dbReference>
<dbReference type="InterPro" id="IPR032781">
    <property type="entry name" value="ABC_tran_Xtn"/>
</dbReference>
<dbReference type="FunFam" id="3.40.50.300:FF:000011">
    <property type="entry name" value="Putative ABC transporter ATP-binding component"/>
    <property type="match status" value="1"/>
</dbReference>
<dbReference type="AlphaFoldDB" id="A0A0G4HIC7"/>
<evidence type="ECO:0000256" key="2">
    <source>
        <dbReference type="ARBA" id="ARBA00022741"/>
    </source>
</evidence>
<evidence type="ECO:0000256" key="3">
    <source>
        <dbReference type="ARBA" id="ARBA00022840"/>
    </source>
</evidence>